<gene>
    <name evidence="1" type="primary">ywpF</name>
    <name evidence="1" type="ORF">GCM10007063_20300</name>
</gene>
<accession>A0A917PXQ8</accession>
<dbReference type="InterPro" id="IPR025573">
    <property type="entry name" value="YwpF"/>
</dbReference>
<organism evidence="1 2">
    <name type="scientific">Lentibacillus kapialis</name>
    <dbReference type="NCBI Taxonomy" id="340214"/>
    <lineage>
        <taxon>Bacteria</taxon>
        <taxon>Bacillati</taxon>
        <taxon>Bacillota</taxon>
        <taxon>Bacilli</taxon>
        <taxon>Bacillales</taxon>
        <taxon>Bacillaceae</taxon>
        <taxon>Lentibacillus</taxon>
    </lineage>
</organism>
<dbReference type="AlphaFoldDB" id="A0A917PXQ8"/>
<sequence length="136" mass="15936">MKTFKLRSLNVINNENADVLKQSVPLLDGLIINKEDEENRWVIEAYVEQEQYDFFQHLQSRNEQVLIEVKITKESNDPATFITSITGMNEIGDQMNVLFIGTIVDQRKEIIEEKLKLLIEQGYQGENLLYKFKEQI</sequence>
<dbReference type="EMBL" id="BMNQ01000027">
    <property type="protein sequence ID" value="GGJ97926.1"/>
    <property type="molecule type" value="Genomic_DNA"/>
</dbReference>
<dbReference type="RefSeq" id="WP_188632988.1">
    <property type="nucleotide sequence ID" value="NZ_BMNQ01000027.1"/>
</dbReference>
<evidence type="ECO:0008006" key="3">
    <source>
        <dbReference type="Google" id="ProtNLM"/>
    </source>
</evidence>
<dbReference type="Pfam" id="PF14183">
    <property type="entry name" value="YwpF"/>
    <property type="match status" value="1"/>
</dbReference>
<proteinExistence type="predicted"/>
<evidence type="ECO:0000313" key="1">
    <source>
        <dbReference type="EMBL" id="GGJ97926.1"/>
    </source>
</evidence>
<reference evidence="1" key="2">
    <citation type="submission" date="2020-09" db="EMBL/GenBank/DDBJ databases">
        <authorList>
            <person name="Sun Q."/>
            <person name="Ohkuma M."/>
        </authorList>
    </citation>
    <scope>NUCLEOTIDE SEQUENCE</scope>
    <source>
        <strain evidence="1">JCM 12580</strain>
    </source>
</reference>
<dbReference type="Proteomes" id="UP000658382">
    <property type="component" value="Unassembled WGS sequence"/>
</dbReference>
<reference evidence="1" key="1">
    <citation type="journal article" date="2014" name="Int. J. Syst. Evol. Microbiol.">
        <title>Complete genome sequence of Corynebacterium casei LMG S-19264T (=DSM 44701T), isolated from a smear-ripened cheese.</title>
        <authorList>
            <consortium name="US DOE Joint Genome Institute (JGI-PGF)"/>
            <person name="Walter F."/>
            <person name="Albersmeier A."/>
            <person name="Kalinowski J."/>
            <person name="Ruckert C."/>
        </authorList>
    </citation>
    <scope>NUCLEOTIDE SEQUENCE</scope>
    <source>
        <strain evidence="1">JCM 12580</strain>
    </source>
</reference>
<comment type="caution">
    <text evidence="1">The sequence shown here is derived from an EMBL/GenBank/DDBJ whole genome shotgun (WGS) entry which is preliminary data.</text>
</comment>
<evidence type="ECO:0000313" key="2">
    <source>
        <dbReference type="Proteomes" id="UP000658382"/>
    </source>
</evidence>
<name>A0A917PXQ8_9BACI</name>
<protein>
    <recommendedName>
        <fullName evidence="3">YwpF-like protein</fullName>
    </recommendedName>
</protein>
<keyword evidence="2" id="KW-1185">Reference proteome</keyword>